<feature type="region of interest" description="Disordered" evidence="1">
    <location>
        <begin position="190"/>
        <end position="221"/>
    </location>
</feature>
<protein>
    <submittedName>
        <fullName evidence="2">Uncharacterized protein</fullName>
    </submittedName>
</protein>
<sequence length="221" mass="23563">MRTGDRRDATGESPERVGQRNLRTSPPDNEFPAGVVGTVLLGRTGDVAVGISNLLAYSTGFQFTLTVRLRRTGPDLVGGRLFALVSSHGHPGVDIPVDDRLLLGLEYADSRRAANLYGTRPPETAADDDQMMLLEQGGSGDEHRVDQHYWVSPLPPEGPVTVVLAWPGLGLPESRTVLDGTAIRVAAAGTRTLWPPQPSTEPVPPPPPPRPASGWFAEPAG</sequence>
<feature type="compositionally biased region" description="Basic and acidic residues" evidence="1">
    <location>
        <begin position="1"/>
        <end position="18"/>
    </location>
</feature>
<proteinExistence type="predicted"/>
<feature type="compositionally biased region" description="Pro residues" evidence="1">
    <location>
        <begin position="195"/>
        <end position="211"/>
    </location>
</feature>
<feature type="region of interest" description="Disordered" evidence="1">
    <location>
        <begin position="1"/>
        <end position="30"/>
    </location>
</feature>
<evidence type="ECO:0000256" key="1">
    <source>
        <dbReference type="SAM" id="MobiDB-lite"/>
    </source>
</evidence>
<comment type="caution">
    <text evidence="2">The sequence shown here is derived from an EMBL/GenBank/DDBJ whole genome shotgun (WGS) entry which is preliminary data.</text>
</comment>
<dbReference type="EMBL" id="QXEC01000004">
    <property type="protein sequence ID" value="RIV40054.1"/>
    <property type="molecule type" value="Genomic_DNA"/>
</dbReference>
<evidence type="ECO:0000313" key="3">
    <source>
        <dbReference type="Proteomes" id="UP000283832"/>
    </source>
</evidence>
<reference evidence="2 3" key="1">
    <citation type="submission" date="2018-08" db="EMBL/GenBank/DDBJ databases">
        <title>Jishengella sp. nov., isolated from a root of Azadirachta indica A. Juss. var. siamensis Valenton.</title>
        <authorList>
            <person name="Kuncharoen N."/>
            <person name="Tanasupawat S."/>
            <person name="Kudo T."/>
            <person name="Ohkuma M."/>
        </authorList>
    </citation>
    <scope>NUCLEOTIDE SEQUENCE [LARGE SCALE GENOMIC DNA]</scope>
    <source>
        <strain evidence="2 3">AZ1-13</strain>
    </source>
</reference>
<name>A0A418MYF8_9ACTN</name>
<dbReference type="RefSeq" id="WP_119573862.1">
    <property type="nucleotide sequence ID" value="NZ_QXEC01000004.1"/>
</dbReference>
<dbReference type="AlphaFoldDB" id="A0A418MYF8"/>
<evidence type="ECO:0000313" key="2">
    <source>
        <dbReference type="EMBL" id="RIV40054.1"/>
    </source>
</evidence>
<accession>A0A418MYF8</accession>
<dbReference type="OrthoDB" id="5186655at2"/>
<gene>
    <name evidence="2" type="ORF">D2L64_06970</name>
</gene>
<keyword evidence="3" id="KW-1185">Reference proteome</keyword>
<dbReference type="Proteomes" id="UP000283832">
    <property type="component" value="Unassembled WGS sequence"/>
</dbReference>
<organism evidence="2 3">
    <name type="scientific">Micromonospora radicis</name>
    <dbReference type="NCBI Taxonomy" id="1894971"/>
    <lineage>
        <taxon>Bacteria</taxon>
        <taxon>Bacillati</taxon>
        <taxon>Actinomycetota</taxon>
        <taxon>Actinomycetes</taxon>
        <taxon>Micromonosporales</taxon>
        <taxon>Micromonosporaceae</taxon>
        <taxon>Micromonospora</taxon>
    </lineage>
</organism>